<dbReference type="InterPro" id="IPR038900">
    <property type="entry name" value="TMC"/>
</dbReference>
<evidence type="ECO:0000256" key="6">
    <source>
        <dbReference type="RuleBase" id="RU310713"/>
    </source>
</evidence>
<feature type="transmembrane region" description="Helical" evidence="6">
    <location>
        <begin position="367"/>
        <end position="388"/>
    </location>
</feature>
<evidence type="ECO:0000256" key="2">
    <source>
        <dbReference type="ARBA" id="ARBA00006510"/>
    </source>
</evidence>
<feature type="transmembrane region" description="Helical" evidence="6">
    <location>
        <begin position="560"/>
        <end position="586"/>
    </location>
</feature>
<reference evidence="8" key="3">
    <citation type="submission" date="2025-09" db="UniProtKB">
        <authorList>
            <consortium name="Ensembl"/>
        </authorList>
    </citation>
    <scope>IDENTIFICATION</scope>
</reference>
<dbReference type="GO" id="GO:0008381">
    <property type="term" value="F:mechanosensitive monoatomic ion channel activity"/>
    <property type="evidence" value="ECO:0007669"/>
    <property type="project" value="TreeGrafter"/>
</dbReference>
<evidence type="ECO:0000256" key="3">
    <source>
        <dbReference type="ARBA" id="ARBA00022692"/>
    </source>
</evidence>
<dbReference type="GeneID" id="103387852"/>
<keyword evidence="4 6" id="KW-1133">Transmembrane helix</keyword>
<keyword evidence="5 6" id="KW-0472">Membrane</keyword>
<evidence type="ECO:0000256" key="1">
    <source>
        <dbReference type="ARBA" id="ARBA00004141"/>
    </source>
</evidence>
<feature type="transmembrane region" description="Helical" evidence="6">
    <location>
        <begin position="230"/>
        <end position="249"/>
    </location>
</feature>
<dbReference type="OrthoDB" id="1936208at2759"/>
<dbReference type="Proteomes" id="UP000265120">
    <property type="component" value="Chromosome 13"/>
</dbReference>
<feature type="transmembrane region" description="Helical" evidence="6">
    <location>
        <begin position="628"/>
        <end position="650"/>
    </location>
</feature>
<dbReference type="InterPro" id="IPR012496">
    <property type="entry name" value="TMC_dom"/>
</dbReference>
<accession>A0A3P8WS23</accession>
<name>A0A3P8WS23_CYNSE</name>
<dbReference type="CTD" id="147798"/>
<dbReference type="RefSeq" id="XP_024917059.1">
    <property type="nucleotide sequence ID" value="XM_025061291.1"/>
</dbReference>
<evidence type="ECO:0000256" key="5">
    <source>
        <dbReference type="ARBA" id="ARBA00023136"/>
    </source>
</evidence>
<dbReference type="Pfam" id="PF07810">
    <property type="entry name" value="TMC"/>
    <property type="match status" value="1"/>
</dbReference>
<feature type="transmembrane region" description="Helical" evidence="6">
    <location>
        <begin position="327"/>
        <end position="347"/>
    </location>
</feature>
<comment type="similarity">
    <text evidence="2 6">Belongs to the TMC family.</text>
</comment>
<evidence type="ECO:0000256" key="4">
    <source>
        <dbReference type="ARBA" id="ARBA00022989"/>
    </source>
</evidence>
<dbReference type="KEGG" id="csem:103387852"/>
<dbReference type="OMA" id="TLQPWAW"/>
<feature type="transmembrane region" description="Helical" evidence="6">
    <location>
        <begin position="134"/>
        <end position="156"/>
    </location>
</feature>
<protein>
    <recommendedName>
        <fullName evidence="6">Transmembrane channel-like protein</fullName>
    </recommendedName>
</protein>
<evidence type="ECO:0000313" key="8">
    <source>
        <dbReference type="Ensembl" id="ENSCSEP00000029564.1"/>
    </source>
</evidence>
<feature type="transmembrane region" description="Helical" evidence="6">
    <location>
        <begin position="516"/>
        <end position="539"/>
    </location>
</feature>
<dbReference type="Ensembl" id="ENSCSET00000029965.1">
    <property type="protein sequence ID" value="ENSCSEP00000029564.1"/>
    <property type="gene ID" value="ENSCSEG00000018948.1"/>
</dbReference>
<dbReference type="InParanoid" id="A0A3P8WS23"/>
<sequence length="693" mass="79134">MANILLSEASGTACPGELPSLRLRRTWSNQNYSQFNWTSHSPDNAEEERTEEGDTDWDLREKPLTMALKRAAWQVQHSQAPVVSNKDSWKRKKTKTFRKVKNNSRELLYVLSLWRKSLQKIGGNFGGGVQSYFVFLRFLVVLNFVSFLLIAAFVLIPSIVFRSVESSYTNSTGPEGCRKYEPHPPGLVLFYNYFLDLLSGTGFMEYSYLFYGYYSNTMVEDRDFSYNIPLAYLFTALFYFGFCLLCIILRMGRAVRVAIATGGGDVGNYSMIVFTGWDYSCLGDQATKLKQKNIHYRLQVDLEEQRIKRKAAALTLCEKITLYSLRVLMGILSLGLICSAFICIGLATNFSQENSDKEGILGLILEYLPSIVITTGNFLVPLLCDQIAKVEKYSPSNTVILALLRAVVLRLLSLVVLLYTLWNQITCGGDNKSEECNLCQYNHKDYPCWETRVGQEMYKLTLFDVLIHFALLILVEFPRRIVVDHSSSKLARWLGRQEFVVPANVLLLVYGQTVVWTGALFCPLLPLINTIKFICLFYFKKITLFYNCQPAHKTFRSTNSAFFFLLVLFIGWCWATAVMVYSLAVIHPSFSCGPFRFFRTMWSIIPTSFYSLHQSSQEFLFFVGSQAFLIPVFVLAVVGLCYFISLSAVYGNSVALMRLQLKREGRDKQFLVKQIEELSKKLHIPTHNTTVQN</sequence>
<dbReference type="GO" id="GO:0005886">
    <property type="term" value="C:plasma membrane"/>
    <property type="evidence" value="ECO:0007669"/>
    <property type="project" value="InterPro"/>
</dbReference>
<evidence type="ECO:0000259" key="7">
    <source>
        <dbReference type="Pfam" id="PF07810"/>
    </source>
</evidence>
<keyword evidence="9" id="KW-1185">Reference proteome</keyword>
<reference evidence="8 9" key="1">
    <citation type="journal article" date="2014" name="Nat. Genet.">
        <title>Whole-genome sequence of a flatfish provides insights into ZW sex chromosome evolution and adaptation to a benthic lifestyle.</title>
        <authorList>
            <person name="Chen S."/>
            <person name="Zhang G."/>
            <person name="Shao C."/>
            <person name="Huang Q."/>
            <person name="Liu G."/>
            <person name="Zhang P."/>
            <person name="Song W."/>
            <person name="An N."/>
            <person name="Chalopin D."/>
            <person name="Volff J.N."/>
            <person name="Hong Y."/>
            <person name="Li Q."/>
            <person name="Sha Z."/>
            <person name="Zhou H."/>
            <person name="Xie M."/>
            <person name="Yu Q."/>
            <person name="Liu Y."/>
            <person name="Xiang H."/>
            <person name="Wang N."/>
            <person name="Wu K."/>
            <person name="Yang C."/>
            <person name="Zhou Q."/>
            <person name="Liao X."/>
            <person name="Yang L."/>
            <person name="Hu Q."/>
            <person name="Zhang J."/>
            <person name="Meng L."/>
            <person name="Jin L."/>
            <person name="Tian Y."/>
            <person name="Lian J."/>
            <person name="Yang J."/>
            <person name="Miao G."/>
            <person name="Liu S."/>
            <person name="Liang Z."/>
            <person name="Yan F."/>
            <person name="Li Y."/>
            <person name="Sun B."/>
            <person name="Zhang H."/>
            <person name="Zhang J."/>
            <person name="Zhu Y."/>
            <person name="Du M."/>
            <person name="Zhao Y."/>
            <person name="Schartl M."/>
            <person name="Tang Q."/>
            <person name="Wang J."/>
        </authorList>
    </citation>
    <scope>NUCLEOTIDE SEQUENCE</scope>
</reference>
<dbReference type="STRING" id="244447.ENSCSEP00000029564"/>
<evidence type="ECO:0000313" key="9">
    <source>
        <dbReference type="Proteomes" id="UP000265120"/>
    </source>
</evidence>
<organism evidence="8 9">
    <name type="scientific">Cynoglossus semilaevis</name>
    <name type="common">Tongue sole</name>
    <dbReference type="NCBI Taxonomy" id="244447"/>
    <lineage>
        <taxon>Eukaryota</taxon>
        <taxon>Metazoa</taxon>
        <taxon>Chordata</taxon>
        <taxon>Craniata</taxon>
        <taxon>Vertebrata</taxon>
        <taxon>Euteleostomi</taxon>
        <taxon>Actinopterygii</taxon>
        <taxon>Neopterygii</taxon>
        <taxon>Teleostei</taxon>
        <taxon>Neoteleostei</taxon>
        <taxon>Acanthomorphata</taxon>
        <taxon>Carangaria</taxon>
        <taxon>Pleuronectiformes</taxon>
        <taxon>Pleuronectoidei</taxon>
        <taxon>Cynoglossidae</taxon>
        <taxon>Cynoglossinae</taxon>
        <taxon>Cynoglossus</taxon>
    </lineage>
</organism>
<comment type="subcellular location">
    <subcellularLocation>
        <location evidence="1 6">Membrane</location>
        <topology evidence="1 6">Multi-pass membrane protein</topology>
    </subcellularLocation>
</comment>
<keyword evidence="3 6" id="KW-0812">Transmembrane</keyword>
<dbReference type="PANTHER" id="PTHR23302:SF45">
    <property type="entry name" value="TRANSMEMBRANE CHANNEL-LIKE PROTEIN 4"/>
    <property type="match status" value="1"/>
</dbReference>
<feature type="domain" description="TMC" evidence="7">
    <location>
        <begin position="448"/>
        <end position="557"/>
    </location>
</feature>
<feature type="transmembrane region" description="Helical" evidence="6">
    <location>
        <begin position="188"/>
        <end position="210"/>
    </location>
</feature>
<dbReference type="GeneTree" id="ENSGT01050000244894"/>
<dbReference type="AlphaFoldDB" id="A0A3P8WS23"/>
<feature type="transmembrane region" description="Helical" evidence="6">
    <location>
        <begin position="400"/>
        <end position="422"/>
    </location>
</feature>
<dbReference type="PANTHER" id="PTHR23302">
    <property type="entry name" value="TRANSMEMBRANE CHANNEL-RELATED"/>
    <property type="match status" value="1"/>
</dbReference>
<reference evidence="8" key="2">
    <citation type="submission" date="2025-08" db="UniProtKB">
        <authorList>
            <consortium name="Ensembl"/>
        </authorList>
    </citation>
    <scope>IDENTIFICATION</scope>
</reference>
<dbReference type="FunCoup" id="A0A3P8WS23">
    <property type="interactions" value="387"/>
</dbReference>
<proteinExistence type="inferred from homology"/>